<dbReference type="AlphaFoldDB" id="A0A397TB99"/>
<sequence length="205" mass="24072">MKNLNEDIELIIIEQDVEIPVEKDKKSEKGNKTDEEIDNNLTFPLSIDPEDFCGTILANATMDKMHLPNTKWPNDIYQEFMEIVMEYQLSNSCSDKIINLINNSQNSTDKNLLPKSTKKGYKFININEFLYMKFKTSDINKEFVFQYQDNNTSIRTYSKQFESEWWKITEKTIPIDNDLLSIIIYTDATMCDHLGKTLEYPIYIC</sequence>
<dbReference type="Proteomes" id="UP000265703">
    <property type="component" value="Unassembled WGS sequence"/>
</dbReference>
<evidence type="ECO:0000313" key="2">
    <source>
        <dbReference type="Proteomes" id="UP000265703"/>
    </source>
</evidence>
<organism evidence="1 2">
    <name type="scientific">Glomus cerebriforme</name>
    <dbReference type="NCBI Taxonomy" id="658196"/>
    <lineage>
        <taxon>Eukaryota</taxon>
        <taxon>Fungi</taxon>
        <taxon>Fungi incertae sedis</taxon>
        <taxon>Mucoromycota</taxon>
        <taxon>Glomeromycotina</taxon>
        <taxon>Glomeromycetes</taxon>
        <taxon>Glomerales</taxon>
        <taxon>Glomeraceae</taxon>
        <taxon>Glomus</taxon>
    </lineage>
</organism>
<keyword evidence="2" id="KW-1185">Reference proteome</keyword>
<dbReference type="STRING" id="658196.A0A397TB99"/>
<protein>
    <submittedName>
        <fullName evidence="1">Uncharacterized protein</fullName>
    </submittedName>
</protein>
<dbReference type="EMBL" id="QKYT01000066">
    <property type="protein sequence ID" value="RIA95172.1"/>
    <property type="molecule type" value="Genomic_DNA"/>
</dbReference>
<comment type="caution">
    <text evidence="1">The sequence shown here is derived from an EMBL/GenBank/DDBJ whole genome shotgun (WGS) entry which is preliminary data.</text>
</comment>
<name>A0A397TB99_9GLOM</name>
<gene>
    <name evidence="1" type="ORF">C1645_817013</name>
</gene>
<accession>A0A397TB99</accession>
<reference evidence="1 2" key="1">
    <citation type="submission" date="2018-06" db="EMBL/GenBank/DDBJ databases">
        <title>Comparative genomics reveals the genomic features of Rhizophagus irregularis, R. cerebriforme, R. diaphanum and Gigaspora rosea, and their symbiotic lifestyle signature.</title>
        <authorList>
            <person name="Morin E."/>
            <person name="San Clemente H."/>
            <person name="Chen E.C.H."/>
            <person name="De La Providencia I."/>
            <person name="Hainaut M."/>
            <person name="Kuo A."/>
            <person name="Kohler A."/>
            <person name="Murat C."/>
            <person name="Tang N."/>
            <person name="Roy S."/>
            <person name="Loubradou J."/>
            <person name="Henrissat B."/>
            <person name="Grigoriev I.V."/>
            <person name="Corradi N."/>
            <person name="Roux C."/>
            <person name="Martin F.M."/>
        </authorList>
    </citation>
    <scope>NUCLEOTIDE SEQUENCE [LARGE SCALE GENOMIC DNA]</scope>
    <source>
        <strain evidence="1 2">DAOM 227022</strain>
    </source>
</reference>
<dbReference type="OrthoDB" id="2433702at2759"/>
<evidence type="ECO:0000313" key="1">
    <source>
        <dbReference type="EMBL" id="RIA95172.1"/>
    </source>
</evidence>
<proteinExistence type="predicted"/>